<feature type="transmembrane region" description="Helical" evidence="1">
    <location>
        <begin position="22"/>
        <end position="44"/>
    </location>
</feature>
<keyword evidence="1" id="KW-0472">Membrane</keyword>
<keyword evidence="1" id="KW-1133">Transmembrane helix</keyword>
<protein>
    <submittedName>
        <fullName evidence="2">Uncharacterized protein</fullName>
    </submittedName>
</protein>
<gene>
    <name evidence="2" type="ORF">QX51_03545</name>
</gene>
<organism evidence="2 3">
    <name type="scientific">Terrisporobacter othiniensis</name>
    <dbReference type="NCBI Taxonomy" id="1577792"/>
    <lineage>
        <taxon>Bacteria</taxon>
        <taxon>Bacillati</taxon>
        <taxon>Bacillota</taxon>
        <taxon>Clostridia</taxon>
        <taxon>Peptostreptococcales</taxon>
        <taxon>Peptostreptococcaceae</taxon>
        <taxon>Terrisporobacter</taxon>
    </lineage>
</organism>
<dbReference type="RefSeq" id="WP_039678539.1">
    <property type="nucleotide sequence ID" value="NZ_JAWGXO010000011.1"/>
</dbReference>
<dbReference type="STRING" id="1577792.QX51_03545"/>
<feature type="transmembrane region" description="Helical" evidence="1">
    <location>
        <begin position="51"/>
        <end position="71"/>
    </location>
</feature>
<dbReference type="Proteomes" id="UP000031189">
    <property type="component" value="Unassembled WGS sequence"/>
</dbReference>
<evidence type="ECO:0000313" key="2">
    <source>
        <dbReference type="EMBL" id="KHS58299.1"/>
    </source>
</evidence>
<evidence type="ECO:0000256" key="1">
    <source>
        <dbReference type="SAM" id="Phobius"/>
    </source>
</evidence>
<dbReference type="EMBL" id="JWHR01000039">
    <property type="protein sequence ID" value="KHS58299.1"/>
    <property type="molecule type" value="Genomic_DNA"/>
</dbReference>
<name>A0A0B3VZP6_9FIRM</name>
<evidence type="ECO:0000313" key="3">
    <source>
        <dbReference type="Proteomes" id="UP000031189"/>
    </source>
</evidence>
<accession>A0A0B3VZP6</accession>
<dbReference type="AlphaFoldDB" id="A0A0B3VZP6"/>
<dbReference type="OrthoDB" id="1753090at2"/>
<sequence>MRFCRIQALIEELLMDWDKLNLAAKLLVYIGFFLVFSIIFMAIYKSKDTDLYARIEVIFRISLASVFGFILSSNTKTKEDRNKDNYMEKVTISLDKEKAITEDCKMKKETLKYYYGEGNTVQIVVALLITLISALVILGEYTFSFTENLEIIGQFRDLMCTSIGFLLGEAKIKSKS</sequence>
<feature type="transmembrane region" description="Helical" evidence="1">
    <location>
        <begin position="120"/>
        <end position="138"/>
    </location>
</feature>
<keyword evidence="3" id="KW-1185">Reference proteome</keyword>
<comment type="caution">
    <text evidence="2">The sequence shown here is derived from an EMBL/GenBank/DDBJ whole genome shotgun (WGS) entry which is preliminary data.</text>
</comment>
<reference evidence="2 3" key="1">
    <citation type="submission" date="2014-12" db="EMBL/GenBank/DDBJ databases">
        <title>Draft genome sequence of Terrisporobacter sp. 08-306576, isolated from the blood culture of a bacteremia patient.</title>
        <authorList>
            <person name="Lund L.C."/>
            <person name="Sydenham T.V."/>
            <person name="Hogh S.V."/>
            <person name="Skov M.N."/>
            <person name="Kemp M."/>
            <person name="Justesen U.S."/>
        </authorList>
    </citation>
    <scope>NUCLEOTIDE SEQUENCE [LARGE SCALE GENOMIC DNA]</scope>
    <source>
        <strain evidence="2 3">08-306576</strain>
    </source>
</reference>
<keyword evidence="1" id="KW-0812">Transmembrane</keyword>
<proteinExistence type="predicted"/>